<dbReference type="EMBL" id="BMVB01000020">
    <property type="protein sequence ID" value="GHC65304.1"/>
    <property type="molecule type" value="Genomic_DNA"/>
</dbReference>
<gene>
    <name evidence="1" type="ORF">GCM10010507_48620</name>
</gene>
<dbReference type="Proteomes" id="UP000646244">
    <property type="component" value="Unassembled WGS sequence"/>
</dbReference>
<dbReference type="AlphaFoldDB" id="A0A918WQ17"/>
<reference evidence="1" key="1">
    <citation type="journal article" date="2014" name="Int. J. Syst. Evol. Microbiol.">
        <title>Complete genome sequence of Corynebacterium casei LMG S-19264T (=DSM 44701T), isolated from a smear-ripened cheese.</title>
        <authorList>
            <consortium name="US DOE Joint Genome Institute (JGI-PGF)"/>
            <person name="Walter F."/>
            <person name="Albersmeier A."/>
            <person name="Kalinowski J."/>
            <person name="Ruckert C."/>
        </authorList>
    </citation>
    <scope>NUCLEOTIDE SEQUENCE</scope>
    <source>
        <strain evidence="1">JCM 4633</strain>
    </source>
</reference>
<organism evidence="1 2">
    <name type="scientific">Streptomyces cinnamoneus</name>
    <name type="common">Streptoverticillium cinnamoneum</name>
    <dbReference type="NCBI Taxonomy" id="53446"/>
    <lineage>
        <taxon>Bacteria</taxon>
        <taxon>Bacillati</taxon>
        <taxon>Actinomycetota</taxon>
        <taxon>Actinomycetes</taxon>
        <taxon>Kitasatosporales</taxon>
        <taxon>Streptomycetaceae</taxon>
        <taxon>Streptomyces</taxon>
        <taxon>Streptomyces cinnamoneus group</taxon>
    </lineage>
</organism>
<comment type="caution">
    <text evidence="1">The sequence shown here is derived from an EMBL/GenBank/DDBJ whole genome shotgun (WGS) entry which is preliminary data.</text>
</comment>
<name>A0A918WQ17_STRCJ</name>
<accession>A0A918WQ17</accession>
<proteinExistence type="predicted"/>
<reference evidence="1" key="2">
    <citation type="submission" date="2020-09" db="EMBL/GenBank/DDBJ databases">
        <authorList>
            <person name="Sun Q."/>
            <person name="Ohkuma M."/>
        </authorList>
    </citation>
    <scope>NUCLEOTIDE SEQUENCE</scope>
    <source>
        <strain evidence="1">JCM 4633</strain>
    </source>
</reference>
<evidence type="ECO:0000313" key="2">
    <source>
        <dbReference type="Proteomes" id="UP000646244"/>
    </source>
</evidence>
<protein>
    <submittedName>
        <fullName evidence="1">Uncharacterized protein</fullName>
    </submittedName>
</protein>
<evidence type="ECO:0000313" key="1">
    <source>
        <dbReference type="EMBL" id="GHC65304.1"/>
    </source>
</evidence>
<sequence>MITRDGEMVESGRRWMAGELTSDEYFSRVRKSTAIAPGWELLRSVLCGVLTFLRSRRST</sequence>